<gene>
    <name evidence="1" type="ORF">O0955_13930</name>
</gene>
<evidence type="ECO:0000313" key="1">
    <source>
        <dbReference type="EMBL" id="MCZ4245107.1"/>
    </source>
</evidence>
<accession>A0ABT4LB07</accession>
<dbReference type="RefSeq" id="WP_269428159.1">
    <property type="nucleotide sequence ID" value="NZ_JAPWGM010000004.1"/>
</dbReference>
<comment type="caution">
    <text evidence="1">The sequence shown here is derived from an EMBL/GenBank/DDBJ whole genome shotgun (WGS) entry which is preliminary data.</text>
</comment>
<proteinExistence type="predicted"/>
<reference evidence="1" key="1">
    <citation type="submission" date="2022-12" db="EMBL/GenBank/DDBJ databases">
        <title>Genome sequence of HCMS5-2.</title>
        <authorList>
            <person name="Woo H."/>
        </authorList>
    </citation>
    <scope>NUCLEOTIDE SEQUENCE</scope>
    <source>
        <strain evidence="1">HCMS5-2</strain>
    </source>
</reference>
<name>A0ABT4LB07_9SPHI</name>
<dbReference type="Proteomes" id="UP001144347">
    <property type="component" value="Unassembled WGS sequence"/>
</dbReference>
<dbReference type="EMBL" id="JAPWGM010000004">
    <property type="protein sequence ID" value="MCZ4245107.1"/>
    <property type="molecule type" value="Genomic_DNA"/>
</dbReference>
<evidence type="ECO:0000313" key="2">
    <source>
        <dbReference type="Proteomes" id="UP001144347"/>
    </source>
</evidence>
<keyword evidence="2" id="KW-1185">Reference proteome</keyword>
<organism evidence="1 2">
    <name type="scientific">Pedobacter punctiformis</name>
    <dbReference type="NCBI Taxonomy" id="3004097"/>
    <lineage>
        <taxon>Bacteria</taxon>
        <taxon>Pseudomonadati</taxon>
        <taxon>Bacteroidota</taxon>
        <taxon>Sphingobacteriia</taxon>
        <taxon>Sphingobacteriales</taxon>
        <taxon>Sphingobacteriaceae</taxon>
        <taxon>Pedobacter</taxon>
    </lineage>
</organism>
<protein>
    <submittedName>
        <fullName evidence="1">Uncharacterized protein</fullName>
    </submittedName>
</protein>
<sequence length="161" mass="17934">MENSTTTTIVPCTDMGNDLENAGKFIKASEAKASLLSYFSEPGTLSPDDPNHIYGYTYGINKLRTLLSNIDQYNKGQAGTDSEIKAIRIYHGMSVRHDANFPLNPPDGCFKDLFIIAVRAKGDDFYDVNRLDEEEVILSESRPCPNQCGLTIYEIDKKENA</sequence>